<evidence type="ECO:0000256" key="4">
    <source>
        <dbReference type="ARBA" id="ARBA00022723"/>
    </source>
</evidence>
<accession>A0A7K3WU37</accession>
<evidence type="ECO:0000256" key="2">
    <source>
        <dbReference type="ARBA" id="ARBA00022679"/>
    </source>
</evidence>
<evidence type="ECO:0000256" key="5">
    <source>
        <dbReference type="ARBA" id="ARBA00023004"/>
    </source>
</evidence>
<keyword evidence="3 8" id="KW-0819">tRNA processing</keyword>
<feature type="binding site" evidence="8">
    <location>
        <position position="173"/>
    </location>
    <ligand>
        <name>substrate</name>
    </ligand>
</feature>
<evidence type="ECO:0000256" key="1">
    <source>
        <dbReference type="ARBA" id="ARBA00022490"/>
    </source>
</evidence>
<dbReference type="InterPro" id="IPR043129">
    <property type="entry name" value="ATPase_NBD"/>
</dbReference>
<dbReference type="PANTHER" id="PTHR11735:SF6">
    <property type="entry name" value="TRNA N6-ADENOSINE THREONYLCARBAMOYLTRANSFERASE, MITOCHONDRIAL"/>
    <property type="match status" value="1"/>
</dbReference>
<comment type="function">
    <text evidence="8">Required for the formation of a threonylcarbamoyl group on adenosine at position 37 (t(6)A37) in tRNAs that read codons beginning with adenine. Is involved in the transfer of the threonylcarbamoyl moiety of threonylcarbamoyl-AMP (TC-AMP) to the N6 group of A37, together with TsaE and TsaB. TsaD likely plays a direct catalytic role in this reaction.</text>
</comment>
<comment type="caution">
    <text evidence="10">The sequence shown here is derived from an EMBL/GenBank/DDBJ whole genome shotgun (WGS) entry which is preliminary data.</text>
</comment>
<comment type="similarity">
    <text evidence="8">Belongs to the KAE1 / TsaD family.</text>
</comment>
<dbReference type="InterPro" id="IPR022450">
    <property type="entry name" value="TsaD"/>
</dbReference>
<evidence type="ECO:0000256" key="3">
    <source>
        <dbReference type="ARBA" id="ARBA00022694"/>
    </source>
</evidence>
<dbReference type="AlphaFoldDB" id="A0A7K3WU37"/>
<organism evidence="10 11">
    <name type="scientific">Cryomorpha ignava</name>
    <dbReference type="NCBI Taxonomy" id="101383"/>
    <lineage>
        <taxon>Bacteria</taxon>
        <taxon>Pseudomonadati</taxon>
        <taxon>Bacteroidota</taxon>
        <taxon>Flavobacteriia</taxon>
        <taxon>Flavobacteriales</taxon>
        <taxon>Cryomorphaceae</taxon>
        <taxon>Cryomorpha</taxon>
    </lineage>
</organism>
<dbReference type="EC" id="2.3.1.234" evidence="8"/>
<comment type="catalytic activity">
    <reaction evidence="7 8">
        <text>L-threonylcarbamoyladenylate + adenosine(37) in tRNA = N(6)-L-threonylcarbamoyladenosine(37) in tRNA + AMP + H(+)</text>
        <dbReference type="Rhea" id="RHEA:37059"/>
        <dbReference type="Rhea" id="RHEA-COMP:10162"/>
        <dbReference type="Rhea" id="RHEA-COMP:10163"/>
        <dbReference type="ChEBI" id="CHEBI:15378"/>
        <dbReference type="ChEBI" id="CHEBI:73682"/>
        <dbReference type="ChEBI" id="CHEBI:74411"/>
        <dbReference type="ChEBI" id="CHEBI:74418"/>
        <dbReference type="ChEBI" id="CHEBI:456215"/>
        <dbReference type="EC" id="2.3.1.234"/>
    </reaction>
</comment>
<dbReference type="CDD" id="cd24133">
    <property type="entry name" value="ASKHA_NBD_TsaD_bac"/>
    <property type="match status" value="1"/>
</dbReference>
<dbReference type="NCBIfam" id="TIGR03723">
    <property type="entry name" value="T6A_TsaD_YgjD"/>
    <property type="match status" value="1"/>
</dbReference>
<gene>
    <name evidence="8 10" type="primary">tsaD</name>
    <name evidence="10" type="ORF">G3O08_16050</name>
</gene>
<dbReference type="PANTHER" id="PTHR11735">
    <property type="entry name" value="TRNA N6-ADENOSINE THREONYLCARBAMOYLTRANSFERASE"/>
    <property type="match status" value="1"/>
</dbReference>
<dbReference type="GO" id="GO:0005506">
    <property type="term" value="F:iron ion binding"/>
    <property type="evidence" value="ECO:0007669"/>
    <property type="project" value="UniProtKB-UniRule"/>
</dbReference>
<feature type="domain" description="Gcp-like" evidence="9">
    <location>
        <begin position="28"/>
        <end position="315"/>
    </location>
</feature>
<dbReference type="Pfam" id="PF00814">
    <property type="entry name" value="TsaD"/>
    <property type="match status" value="1"/>
</dbReference>
<reference evidence="10 11" key="1">
    <citation type="submission" date="2020-02" db="EMBL/GenBank/DDBJ databases">
        <title>Out from the shadows clarifying the taxonomy of the family Cryomorphaceae and related taxa by utilizing the GTDB taxonomic framework.</title>
        <authorList>
            <person name="Bowman J.P."/>
        </authorList>
    </citation>
    <scope>NUCLEOTIDE SEQUENCE [LARGE SCALE GENOMIC DNA]</scope>
    <source>
        <strain evidence="10 11">QSSC 1-22</strain>
    </source>
</reference>
<dbReference type="GO" id="GO:0005737">
    <property type="term" value="C:cytoplasm"/>
    <property type="evidence" value="ECO:0007669"/>
    <property type="project" value="UniProtKB-SubCell"/>
</dbReference>
<keyword evidence="11" id="KW-1185">Reference proteome</keyword>
<dbReference type="Gene3D" id="3.30.420.40">
    <property type="match status" value="2"/>
</dbReference>
<feature type="binding site" evidence="8">
    <location>
        <position position="115"/>
    </location>
    <ligand>
        <name>Fe cation</name>
        <dbReference type="ChEBI" id="CHEBI:24875"/>
    </ligand>
</feature>
<evidence type="ECO:0000256" key="8">
    <source>
        <dbReference type="HAMAP-Rule" id="MF_01445"/>
    </source>
</evidence>
<feature type="binding site" evidence="8">
    <location>
        <position position="281"/>
    </location>
    <ligand>
        <name>substrate</name>
    </ligand>
</feature>
<keyword evidence="1 8" id="KW-0963">Cytoplasm</keyword>
<dbReference type="InterPro" id="IPR017860">
    <property type="entry name" value="Peptidase_M22_CS"/>
</dbReference>
<dbReference type="InterPro" id="IPR000905">
    <property type="entry name" value="Gcp-like_dom"/>
</dbReference>
<evidence type="ECO:0000256" key="7">
    <source>
        <dbReference type="ARBA" id="ARBA00048117"/>
    </source>
</evidence>
<keyword evidence="5 8" id="KW-0408">Iron</keyword>
<comment type="cofactor">
    <cofactor evidence="8">
        <name>Fe(2+)</name>
        <dbReference type="ChEBI" id="CHEBI:29033"/>
    </cofactor>
    <text evidence="8">Binds 1 Fe(2+) ion per subunit.</text>
</comment>
<dbReference type="FunFam" id="3.30.420.40:FF:000040">
    <property type="entry name" value="tRNA N6-adenosine threonylcarbamoyltransferase"/>
    <property type="match status" value="1"/>
</dbReference>
<feature type="binding site" evidence="8">
    <location>
        <position position="309"/>
    </location>
    <ligand>
        <name>Fe cation</name>
        <dbReference type="ChEBI" id="CHEBI:24875"/>
    </ligand>
</feature>
<dbReference type="PROSITE" id="PS01016">
    <property type="entry name" value="GLYCOPROTEASE"/>
    <property type="match status" value="1"/>
</dbReference>
<feature type="binding site" evidence="8">
    <location>
        <position position="190"/>
    </location>
    <ligand>
        <name>substrate</name>
    </ligand>
</feature>
<proteinExistence type="inferred from homology"/>
<dbReference type="SUPFAM" id="SSF53067">
    <property type="entry name" value="Actin-like ATPase domain"/>
    <property type="match status" value="2"/>
</dbReference>
<dbReference type="GO" id="GO:0061711">
    <property type="term" value="F:tRNA N(6)-L-threonylcarbamoyladenine synthase activity"/>
    <property type="evidence" value="ECO:0007669"/>
    <property type="project" value="UniProtKB-EC"/>
</dbReference>
<dbReference type="PRINTS" id="PR00789">
    <property type="entry name" value="OSIALOPTASE"/>
</dbReference>
<evidence type="ECO:0000313" key="11">
    <source>
        <dbReference type="Proteomes" id="UP000486602"/>
    </source>
</evidence>
<keyword evidence="2 8" id="KW-0808">Transferase</keyword>
<comment type="subcellular location">
    <subcellularLocation>
        <location evidence="8">Cytoplasm</location>
    </subcellularLocation>
</comment>
<dbReference type="FunFam" id="3.30.420.40:FF:000012">
    <property type="entry name" value="tRNA N6-adenosine threonylcarbamoyltransferase"/>
    <property type="match status" value="1"/>
</dbReference>
<dbReference type="NCBIfam" id="TIGR00329">
    <property type="entry name" value="gcp_kae1"/>
    <property type="match status" value="1"/>
</dbReference>
<dbReference type="InterPro" id="IPR017861">
    <property type="entry name" value="KAE1/TsaD"/>
</dbReference>
<protein>
    <recommendedName>
        <fullName evidence="8">tRNA N6-adenosine threonylcarbamoyltransferase</fullName>
        <ecNumber evidence="8">2.3.1.234</ecNumber>
    </recommendedName>
    <alternativeName>
        <fullName evidence="8">N6-L-threonylcarbamoyladenine synthase</fullName>
        <shortName evidence="8">t(6)A synthase</shortName>
    </alternativeName>
    <alternativeName>
        <fullName evidence="8">t(6)A37 threonylcarbamoyladenosine biosynthesis protein TsaD</fullName>
    </alternativeName>
    <alternativeName>
        <fullName evidence="8">tRNA threonylcarbamoyladenosine biosynthesis protein TsaD</fullName>
    </alternativeName>
</protein>
<dbReference type="Proteomes" id="UP000486602">
    <property type="component" value="Unassembled WGS sequence"/>
</dbReference>
<evidence type="ECO:0000313" key="10">
    <source>
        <dbReference type="EMBL" id="NEN25014.1"/>
    </source>
</evidence>
<keyword evidence="6 8" id="KW-0012">Acyltransferase</keyword>
<feature type="binding site" evidence="8">
    <location>
        <position position="119"/>
    </location>
    <ligand>
        <name>Fe cation</name>
        <dbReference type="ChEBI" id="CHEBI:24875"/>
    </ligand>
</feature>
<evidence type="ECO:0000256" key="6">
    <source>
        <dbReference type="ARBA" id="ARBA00023315"/>
    </source>
</evidence>
<dbReference type="EMBL" id="JAAGVY010000038">
    <property type="protein sequence ID" value="NEN25014.1"/>
    <property type="molecule type" value="Genomic_DNA"/>
</dbReference>
<keyword evidence="4 8" id="KW-0479">Metal-binding</keyword>
<evidence type="ECO:0000259" key="9">
    <source>
        <dbReference type="Pfam" id="PF00814"/>
    </source>
</evidence>
<dbReference type="GO" id="GO:0002949">
    <property type="term" value="P:tRNA threonylcarbamoyladenosine modification"/>
    <property type="evidence" value="ECO:0007669"/>
    <property type="project" value="UniProtKB-UniRule"/>
</dbReference>
<feature type="binding site" evidence="8">
    <location>
        <position position="186"/>
    </location>
    <ligand>
        <name>substrate</name>
    </ligand>
</feature>
<dbReference type="HAMAP" id="MF_01445">
    <property type="entry name" value="TsaD"/>
    <property type="match status" value="1"/>
</dbReference>
<name>A0A7K3WU37_9FLAO</name>
<sequence length="341" mass="36808">MKSNSDILILGIESSCDDTSAAVIKNDKILANITAGQDVHKLYGGVVPELASRAHQKHIVPVVSQALAQANISAGDLDAIAYTRGPGLLGSLLVGSSFAKSMAQALGIPAIPVHHMKAHVLAHFIDSHLPVPPFPFLNLTVSGGHTQIIKVSDPFTFDVIGQTLDDAAGEAFDKSAKLLGLPYPGGPEIDRQAKSGDKNRFTFTKPKVEGLSFSFSGLKTNFRNFVEKETRRNADFKRDNMADLCASIQHTIVEMLMERLVEAAALTGIKHVAIAGGVSANSYLRTQLVAVADKYGWQTYIPPFEYCTDNGAMIAIAGYFEFQNKERDTSLSTSATARWEM</sequence>
<feature type="binding site" evidence="8">
    <location>
        <begin position="140"/>
        <end position="144"/>
    </location>
    <ligand>
        <name>substrate</name>
    </ligand>
</feature>